<keyword evidence="8 19" id="KW-1133">Transmembrane helix</keyword>
<feature type="transmembrane region" description="Helical" evidence="19">
    <location>
        <begin position="60"/>
        <end position="87"/>
    </location>
</feature>
<evidence type="ECO:0000256" key="7">
    <source>
        <dbReference type="ARBA" id="ARBA00022955"/>
    </source>
</evidence>
<keyword evidence="12 19" id="KW-0472">Membrane</keyword>
<organism evidence="20 21">
    <name type="scientific">Tremella mesenterica</name>
    <name type="common">Jelly fungus</name>
    <dbReference type="NCBI Taxonomy" id="5217"/>
    <lineage>
        <taxon>Eukaryota</taxon>
        <taxon>Fungi</taxon>
        <taxon>Dikarya</taxon>
        <taxon>Basidiomycota</taxon>
        <taxon>Agaricomycotina</taxon>
        <taxon>Tremellomycetes</taxon>
        <taxon>Tremellales</taxon>
        <taxon>Tremellaceae</taxon>
        <taxon>Tremella</taxon>
    </lineage>
</organism>
<keyword evidence="13" id="KW-1207">Sterol metabolism</keyword>
<comment type="subcellular location">
    <subcellularLocation>
        <location evidence="1">Endoplasmic reticulum membrane</location>
        <topology evidence="1">Multi-pass membrane protein</topology>
    </subcellularLocation>
</comment>
<name>A0A4Q1BTI4_TREME</name>
<dbReference type="Proteomes" id="UP000289152">
    <property type="component" value="Unassembled WGS sequence"/>
</dbReference>
<evidence type="ECO:0000256" key="3">
    <source>
        <dbReference type="ARBA" id="ARBA00022516"/>
    </source>
</evidence>
<protein>
    <recommendedName>
        <fullName evidence="16">Delta(24(24(1)))-sterol reductase</fullName>
        <ecNumber evidence="16">1.3.1.71</ecNumber>
    </recommendedName>
</protein>
<evidence type="ECO:0000313" key="21">
    <source>
        <dbReference type="Proteomes" id="UP000289152"/>
    </source>
</evidence>
<evidence type="ECO:0000256" key="1">
    <source>
        <dbReference type="ARBA" id="ARBA00004477"/>
    </source>
</evidence>
<dbReference type="GO" id="GO:0005789">
    <property type="term" value="C:endoplasmic reticulum membrane"/>
    <property type="evidence" value="ECO:0007669"/>
    <property type="project" value="UniProtKB-SubCell"/>
</dbReference>
<comment type="similarity">
    <text evidence="2">Belongs to the ERG4/ERG24 family.</text>
</comment>
<evidence type="ECO:0000256" key="14">
    <source>
        <dbReference type="ARBA" id="ARBA00023221"/>
    </source>
</evidence>
<keyword evidence="4 19" id="KW-0812">Transmembrane</keyword>
<gene>
    <name evidence="20" type="ORF">M231_01458</name>
</gene>
<feature type="region of interest" description="Disordered" evidence="18">
    <location>
        <begin position="1"/>
        <end position="23"/>
    </location>
</feature>
<comment type="caution">
    <text evidence="20">The sequence shown here is derived from an EMBL/GenBank/DDBJ whole genome shotgun (WGS) entry which is preliminary data.</text>
</comment>
<keyword evidence="10" id="KW-0756">Sterol biosynthesis</keyword>
<evidence type="ECO:0000256" key="19">
    <source>
        <dbReference type="SAM" id="Phobius"/>
    </source>
</evidence>
<evidence type="ECO:0000256" key="4">
    <source>
        <dbReference type="ARBA" id="ARBA00022692"/>
    </source>
</evidence>
<feature type="transmembrane region" description="Helical" evidence="19">
    <location>
        <begin position="438"/>
        <end position="461"/>
    </location>
</feature>
<keyword evidence="3" id="KW-0444">Lipid biosynthesis</keyword>
<dbReference type="FunCoup" id="A0A4Q1BTI4">
    <property type="interactions" value="34"/>
</dbReference>
<evidence type="ECO:0000313" key="20">
    <source>
        <dbReference type="EMBL" id="RXK41308.1"/>
    </source>
</evidence>
<dbReference type="FunFam" id="1.20.120.1630:FF:000003">
    <property type="entry name" value="C-24(28) sterol reductase"/>
    <property type="match status" value="1"/>
</dbReference>
<evidence type="ECO:0000256" key="10">
    <source>
        <dbReference type="ARBA" id="ARBA00023011"/>
    </source>
</evidence>
<evidence type="ECO:0000256" key="2">
    <source>
        <dbReference type="ARBA" id="ARBA00005402"/>
    </source>
</evidence>
<evidence type="ECO:0000256" key="16">
    <source>
        <dbReference type="ARBA" id="ARBA00038892"/>
    </source>
</evidence>
<keyword evidence="5" id="KW-0256">Endoplasmic reticulum</keyword>
<dbReference type="GO" id="GO:0000246">
    <property type="term" value="F:Delta24(24-1) sterol reductase activity"/>
    <property type="evidence" value="ECO:0007669"/>
    <property type="project" value="UniProtKB-EC"/>
</dbReference>
<dbReference type="VEuPathDB" id="FungiDB:TREMEDRAFT_45737"/>
<feature type="transmembrane region" description="Helical" evidence="19">
    <location>
        <begin position="316"/>
        <end position="340"/>
    </location>
</feature>
<sequence>MAIIMDGPAGKTRKRKSKSELKSEQISNGHSTALLKVNAVPTEHGKEMDKKLDQHETFEFGGPVGVTAMMLLFPVLMYYLWICLWYYNGKFVHPTSFDDIRPFFQRMGQHIYEGAYPTKFAWATYLGLTVIQLFLAAIMPGVMQNGLPVPSLNYAVLPYLCNACWSWYTTLILAYVFHTTGFFRLPWIVENFGHLMTVAILTSYICSGLMDIFARTLHWGGKPLRMSGVWVYDHFMGVSLNPRLGPVDLKMFAEVRVPWVLLFLIALSGTVKQYEELGRVTPNMLLFLTGSGLYINACAKAEHMIPQTWDMFHEKFGWMLIFWNMAGVPFTYCYPVIALVRAPSMESYELSRPLAVICFITLFTAYYIFDSCMAQKSNFKMQQQGDYHRRYAFPVVPWSVVENPTYIQTAHGNKLLTSGWWAYARKINYTADWVQSCMWAISGGFMTPITWFYPVFFLAVLTHRCQRDFEKCARKYGVDWEKYCQVVKWKFIPGVY</sequence>
<dbReference type="PROSITE" id="PS01017">
    <property type="entry name" value="STEROL_REDUCT_1"/>
    <property type="match status" value="1"/>
</dbReference>
<dbReference type="EC" id="1.3.1.71" evidence="16"/>
<dbReference type="PANTHER" id="PTHR21257:SF31">
    <property type="entry name" value="DELTA(24(24(1)))-STEROL REDUCTASE ERG4"/>
    <property type="match status" value="1"/>
</dbReference>
<comment type="pathway">
    <text evidence="15">Steroid metabolism; ergosterol biosynthesis.</text>
</comment>
<dbReference type="AlphaFoldDB" id="A0A4Q1BTI4"/>
<evidence type="ECO:0000256" key="11">
    <source>
        <dbReference type="ARBA" id="ARBA00023098"/>
    </source>
</evidence>
<evidence type="ECO:0000256" key="18">
    <source>
        <dbReference type="SAM" id="MobiDB-lite"/>
    </source>
</evidence>
<feature type="transmembrane region" description="Helical" evidence="19">
    <location>
        <begin position="122"/>
        <end position="142"/>
    </location>
</feature>
<reference evidence="20 21" key="1">
    <citation type="submission" date="2016-06" db="EMBL/GenBank/DDBJ databases">
        <title>Evolution of pathogenesis and genome organization in the Tremellales.</title>
        <authorList>
            <person name="Cuomo C."/>
            <person name="Litvintseva A."/>
            <person name="Heitman J."/>
            <person name="Chen Y."/>
            <person name="Sun S."/>
            <person name="Springer D."/>
            <person name="Dromer F."/>
            <person name="Young S."/>
            <person name="Zeng Q."/>
            <person name="Chapman S."/>
            <person name="Gujja S."/>
            <person name="Saif S."/>
            <person name="Birren B."/>
        </authorList>
    </citation>
    <scope>NUCLEOTIDE SEQUENCE [LARGE SCALE GENOMIC DNA]</scope>
    <source>
        <strain evidence="20 21">ATCC 28783</strain>
    </source>
</reference>
<dbReference type="InParanoid" id="A0A4Q1BTI4"/>
<evidence type="ECO:0000256" key="12">
    <source>
        <dbReference type="ARBA" id="ARBA00023136"/>
    </source>
</evidence>
<keyword evidence="9" id="KW-0560">Oxidoreductase</keyword>
<dbReference type="GO" id="GO:0006696">
    <property type="term" value="P:ergosterol biosynthetic process"/>
    <property type="evidence" value="ECO:0007669"/>
    <property type="project" value="UniProtKB-ARBA"/>
</dbReference>
<comment type="catalytic activity">
    <reaction evidence="17">
        <text>ergosterol + NADP(+) = ergosta-5,7,22,24(28)-tetraen-3beta-ol + NADPH + H(+)</text>
        <dbReference type="Rhea" id="RHEA:18501"/>
        <dbReference type="ChEBI" id="CHEBI:15378"/>
        <dbReference type="ChEBI" id="CHEBI:16933"/>
        <dbReference type="ChEBI" id="CHEBI:18249"/>
        <dbReference type="ChEBI" id="CHEBI:57783"/>
        <dbReference type="ChEBI" id="CHEBI:58349"/>
        <dbReference type="EC" id="1.3.1.71"/>
    </reaction>
    <physiologicalReaction direction="right-to-left" evidence="17">
        <dbReference type="Rhea" id="RHEA:18503"/>
    </physiologicalReaction>
</comment>
<evidence type="ECO:0000256" key="6">
    <source>
        <dbReference type="ARBA" id="ARBA00022857"/>
    </source>
</evidence>
<dbReference type="OrthoDB" id="5326588at2759"/>
<feature type="transmembrane region" description="Helical" evidence="19">
    <location>
        <begin position="154"/>
        <end position="177"/>
    </location>
</feature>
<evidence type="ECO:0000256" key="5">
    <source>
        <dbReference type="ARBA" id="ARBA00022824"/>
    </source>
</evidence>
<dbReference type="InterPro" id="IPR001171">
    <property type="entry name" value="ERG24_DHCR-like"/>
</dbReference>
<feature type="transmembrane region" description="Helical" evidence="19">
    <location>
        <begin position="257"/>
        <end position="274"/>
    </location>
</feature>
<evidence type="ECO:0000256" key="15">
    <source>
        <dbReference type="ARBA" id="ARBA00029435"/>
    </source>
</evidence>
<keyword evidence="6" id="KW-0521">NADP</keyword>
<dbReference type="PROSITE" id="PS01018">
    <property type="entry name" value="STEROL_REDUCT_2"/>
    <property type="match status" value="1"/>
</dbReference>
<dbReference type="PANTHER" id="PTHR21257">
    <property type="entry name" value="DELTA(14)-STEROL REDUCTASE"/>
    <property type="match status" value="1"/>
</dbReference>
<keyword evidence="11" id="KW-0443">Lipid metabolism</keyword>
<evidence type="ECO:0000256" key="9">
    <source>
        <dbReference type="ARBA" id="ARBA00023002"/>
    </source>
</evidence>
<evidence type="ECO:0000256" key="8">
    <source>
        <dbReference type="ARBA" id="ARBA00022989"/>
    </source>
</evidence>
<feature type="transmembrane region" description="Helical" evidence="19">
    <location>
        <begin position="197"/>
        <end position="217"/>
    </location>
</feature>
<proteinExistence type="inferred from homology"/>
<dbReference type="Gene3D" id="1.20.120.1630">
    <property type="match status" value="1"/>
</dbReference>
<accession>A0A4Q1BTI4</accession>
<dbReference type="Pfam" id="PF01222">
    <property type="entry name" value="ERG4_ERG24"/>
    <property type="match status" value="1"/>
</dbReference>
<dbReference type="STRING" id="5217.A0A4Q1BTI4"/>
<evidence type="ECO:0000256" key="17">
    <source>
        <dbReference type="ARBA" id="ARBA00048918"/>
    </source>
</evidence>
<dbReference type="EMBL" id="SDIL01000010">
    <property type="protein sequence ID" value="RXK41308.1"/>
    <property type="molecule type" value="Genomic_DNA"/>
</dbReference>
<dbReference type="InterPro" id="IPR018083">
    <property type="entry name" value="Sterol_reductase_CS"/>
</dbReference>
<evidence type="ECO:0000256" key="13">
    <source>
        <dbReference type="ARBA" id="ARBA00023166"/>
    </source>
</evidence>
<keyword evidence="7" id="KW-0752">Steroid biosynthesis</keyword>
<keyword evidence="21" id="KW-1185">Reference proteome</keyword>
<keyword evidence="14" id="KW-0753">Steroid metabolism</keyword>
<feature type="transmembrane region" description="Helical" evidence="19">
    <location>
        <begin position="352"/>
        <end position="369"/>
    </location>
</feature>